<evidence type="ECO:0000313" key="7">
    <source>
        <dbReference type="EMBL" id="PIK56279.1"/>
    </source>
</evidence>
<feature type="region of interest" description="Disordered" evidence="6">
    <location>
        <begin position="438"/>
        <end position="487"/>
    </location>
</feature>
<dbReference type="GO" id="GO:0051660">
    <property type="term" value="P:establishment of centrosome localization"/>
    <property type="evidence" value="ECO:0007669"/>
    <property type="project" value="TreeGrafter"/>
</dbReference>
<dbReference type="OrthoDB" id="311279at2759"/>
<evidence type="ECO:0000256" key="1">
    <source>
        <dbReference type="ARBA" id="ARBA00004300"/>
    </source>
</evidence>
<keyword evidence="4" id="KW-0206">Cytoskeleton</keyword>
<keyword evidence="2" id="KW-0963">Cytoplasm</keyword>
<sequence length="737" mass="86874">AIEFVNQNRCRVYYTKPALPQLSTFNLGKMDQQNITESLAKLSQETELQKMLADEKMRCDMHKTNYQTLKAEHTRLQNDMKRLQDDLDRVREEKKTAEEKLQSLLTKANKELAEHAGQIADLKSQVLTPQKLELVKLKISEDMEQPFRDRLTQVCKDLDHFREGYNKLRYENTFLKSEYEHEQAERKRVMEEMKSQHEAEIESLRKDKETIIARYSQDNNQDGEKVRNLHRENAQLNLKLKGLLSELNEIRAQREQAGLQSDHVTRLQARQLSEHATNIKTLETEKNSLKLHMDQLQKELTSSQDEQRILNNKIHDLERQNSELRGQLEETTHQKKLELTKAKMEAVRIRGELEREKDAIVNQLEELKVKVEIAESSLQAQSNLVAEKEKETARKVQSVREEEWEKVSQLETENSDLDARLQEAEKLYKEFEYKSKQESSELDERVHEAERKQDESQKEISNLKTKLEQQRSLQEDLDTERNQASKMREKLQQTSAELQSIKALEKQLNHEIEKHRDIIENLRDELREVKYDSERRRASRAQLEQHKMNWSDERQQYQNRIDNLDKQVKDTLKKVHEQETITKKKKKRYQKIVDRLKDEIQLLQAQKEELETEKQALRNQIPKDTYTKAVRKLRDLQRRHTDFKNLMTSVELSQMPLGAISFTGPTEASTPFNTKLGRKEHLADIHERLNELGENQRQQMDALIGGALTARTDYSEVETDKENGTSPLLSKMDLDDL</sequence>
<organism evidence="7 8">
    <name type="scientific">Stichopus japonicus</name>
    <name type="common">Sea cucumber</name>
    <dbReference type="NCBI Taxonomy" id="307972"/>
    <lineage>
        <taxon>Eukaryota</taxon>
        <taxon>Metazoa</taxon>
        <taxon>Echinodermata</taxon>
        <taxon>Eleutherozoa</taxon>
        <taxon>Echinozoa</taxon>
        <taxon>Holothuroidea</taxon>
        <taxon>Aspidochirotacea</taxon>
        <taxon>Aspidochirotida</taxon>
        <taxon>Stichopodidae</taxon>
        <taxon>Apostichopus</taxon>
    </lineage>
</organism>
<protein>
    <recommendedName>
        <fullName evidence="9">Centrosomal protein</fullName>
    </recommendedName>
</protein>
<evidence type="ECO:0000256" key="2">
    <source>
        <dbReference type="ARBA" id="ARBA00022490"/>
    </source>
</evidence>
<keyword evidence="3 5" id="KW-0175">Coiled coil</keyword>
<dbReference type="EMBL" id="MRZV01000181">
    <property type="protein sequence ID" value="PIK56279.1"/>
    <property type="molecule type" value="Genomic_DNA"/>
</dbReference>
<reference evidence="7 8" key="1">
    <citation type="journal article" date="2017" name="PLoS Biol.">
        <title>The sea cucumber genome provides insights into morphological evolution and visceral regeneration.</title>
        <authorList>
            <person name="Zhang X."/>
            <person name="Sun L."/>
            <person name="Yuan J."/>
            <person name="Sun Y."/>
            <person name="Gao Y."/>
            <person name="Zhang L."/>
            <person name="Li S."/>
            <person name="Dai H."/>
            <person name="Hamel J.F."/>
            <person name="Liu C."/>
            <person name="Yu Y."/>
            <person name="Liu S."/>
            <person name="Lin W."/>
            <person name="Guo K."/>
            <person name="Jin S."/>
            <person name="Xu P."/>
            <person name="Storey K.B."/>
            <person name="Huan P."/>
            <person name="Zhang T."/>
            <person name="Zhou Y."/>
            <person name="Zhang J."/>
            <person name="Lin C."/>
            <person name="Li X."/>
            <person name="Xing L."/>
            <person name="Huo D."/>
            <person name="Sun M."/>
            <person name="Wang L."/>
            <person name="Mercier A."/>
            <person name="Li F."/>
            <person name="Yang H."/>
            <person name="Xiang J."/>
        </authorList>
    </citation>
    <scope>NUCLEOTIDE SEQUENCE [LARGE SCALE GENOMIC DNA]</scope>
    <source>
        <strain evidence="7">Shaxun</strain>
        <tissue evidence="7">Muscle</tissue>
    </source>
</reference>
<evidence type="ECO:0000256" key="5">
    <source>
        <dbReference type="SAM" id="Coils"/>
    </source>
</evidence>
<dbReference type="PANTHER" id="PTHR23170:SF2">
    <property type="entry name" value="CENTROSOMAL PROTEIN OF 83 KDA"/>
    <property type="match status" value="1"/>
</dbReference>
<gene>
    <name evidence="7" type="ORF">BSL78_06807</name>
</gene>
<dbReference type="GO" id="GO:0060271">
    <property type="term" value="P:cilium assembly"/>
    <property type="evidence" value="ECO:0007669"/>
    <property type="project" value="TreeGrafter"/>
</dbReference>
<evidence type="ECO:0000256" key="6">
    <source>
        <dbReference type="SAM" id="MobiDB-lite"/>
    </source>
</evidence>
<dbReference type="STRING" id="307972.A0A2G8L7N3"/>
<comment type="subcellular location">
    <subcellularLocation>
        <location evidence="1">Cytoplasm</location>
        <location evidence="1">Cytoskeleton</location>
        <location evidence="1">Microtubule organizing center</location>
        <location evidence="1">Centrosome</location>
    </subcellularLocation>
</comment>
<dbReference type="Gene3D" id="1.10.287.1490">
    <property type="match status" value="1"/>
</dbReference>
<evidence type="ECO:0000313" key="8">
    <source>
        <dbReference type="Proteomes" id="UP000230750"/>
    </source>
</evidence>
<comment type="caution">
    <text evidence="7">The sequence shown here is derived from an EMBL/GenBank/DDBJ whole genome shotgun (WGS) entry which is preliminary data.</text>
</comment>
<feature type="compositionally biased region" description="Basic and acidic residues" evidence="6">
    <location>
        <begin position="438"/>
        <end position="458"/>
    </location>
</feature>
<keyword evidence="8" id="KW-1185">Reference proteome</keyword>
<proteinExistence type="predicted"/>
<feature type="coiled-coil region" evidence="5">
    <location>
        <begin position="59"/>
        <end position="125"/>
    </location>
</feature>
<dbReference type="GO" id="GO:0005814">
    <property type="term" value="C:centriole"/>
    <property type="evidence" value="ECO:0007669"/>
    <property type="project" value="TreeGrafter"/>
</dbReference>
<dbReference type="InterPro" id="IPR052116">
    <property type="entry name" value="Centro_Cilium_Assembly"/>
</dbReference>
<evidence type="ECO:0000256" key="3">
    <source>
        <dbReference type="ARBA" id="ARBA00023054"/>
    </source>
</evidence>
<name>A0A2G8L7N3_STIJA</name>
<dbReference type="GO" id="GO:0097539">
    <property type="term" value="C:ciliary transition fiber"/>
    <property type="evidence" value="ECO:0007669"/>
    <property type="project" value="TreeGrafter"/>
</dbReference>
<feature type="region of interest" description="Disordered" evidence="6">
    <location>
        <begin position="713"/>
        <end position="737"/>
    </location>
</feature>
<evidence type="ECO:0008006" key="9">
    <source>
        <dbReference type="Google" id="ProtNLM"/>
    </source>
</evidence>
<dbReference type="Proteomes" id="UP000230750">
    <property type="component" value="Unassembled WGS sequence"/>
</dbReference>
<dbReference type="PANTHER" id="PTHR23170">
    <property type="entry name" value="NY-REN-58 ANTIGEN"/>
    <property type="match status" value="1"/>
</dbReference>
<accession>A0A2G8L7N3</accession>
<feature type="non-terminal residue" evidence="7">
    <location>
        <position position="1"/>
    </location>
</feature>
<dbReference type="GO" id="GO:0005813">
    <property type="term" value="C:centrosome"/>
    <property type="evidence" value="ECO:0007669"/>
    <property type="project" value="UniProtKB-SubCell"/>
</dbReference>
<dbReference type="AlphaFoldDB" id="A0A2G8L7N3"/>
<evidence type="ECO:0000256" key="4">
    <source>
        <dbReference type="ARBA" id="ARBA00023212"/>
    </source>
</evidence>
<dbReference type="GO" id="GO:0005794">
    <property type="term" value="C:Golgi apparatus"/>
    <property type="evidence" value="ECO:0007669"/>
    <property type="project" value="TreeGrafter"/>
</dbReference>